<comment type="similarity">
    <text evidence="2 6">Belongs to the anelloviridae capsid protein family.</text>
</comment>
<protein>
    <recommendedName>
        <fullName evidence="6">Capsid protein</fullName>
    </recommendedName>
</protein>
<keyword evidence="4 6" id="KW-0167">Capsid protein</keyword>
<keyword evidence="5 6" id="KW-0946">Virion</keyword>
<comment type="subcellular location">
    <subcellularLocation>
        <location evidence="1 6">Virion</location>
    </subcellularLocation>
</comment>
<dbReference type="Pfam" id="PF02956">
    <property type="entry name" value="TT_ORF1"/>
    <property type="match status" value="1"/>
</dbReference>
<evidence type="ECO:0000256" key="3">
    <source>
        <dbReference type="ARBA" id="ARBA00022431"/>
    </source>
</evidence>
<accession>A0AA50KJX8</accession>
<evidence type="ECO:0000256" key="1">
    <source>
        <dbReference type="ARBA" id="ARBA00004328"/>
    </source>
</evidence>
<comment type="function">
    <text evidence="6">Self-assembles to form an icosahedral capsid.</text>
</comment>
<dbReference type="EMBL" id="OR148954">
    <property type="protein sequence ID" value="WMC00964.1"/>
    <property type="molecule type" value="Genomic_DNA"/>
</dbReference>
<reference evidence="7" key="1">
    <citation type="submission" date="2023-06" db="EMBL/GenBank/DDBJ databases">
        <title>Characterization of diverse anelloviruses, cressdnaviruses, and phages in the human oral virome in North Carolina.</title>
        <authorList>
            <person name="Paietta E.N."/>
            <person name="Kraberger S."/>
            <person name="Custer J.M."/>
            <person name="Vargas K.L."/>
            <person name="Epsy C."/>
            <person name="Ehmke E."/>
            <person name="Yoder A.D."/>
            <person name="Varsani A."/>
        </authorList>
    </citation>
    <scope>NUCLEOTIDE SEQUENCE</scope>
    <source>
        <strain evidence="7">D_HF6_591</strain>
    </source>
</reference>
<evidence type="ECO:0000256" key="2">
    <source>
        <dbReference type="ARBA" id="ARBA00006131"/>
    </source>
</evidence>
<dbReference type="GO" id="GO:0039615">
    <property type="term" value="C:T=1 icosahedral viral capsid"/>
    <property type="evidence" value="ECO:0007669"/>
    <property type="project" value="UniProtKB-UniRule"/>
</dbReference>
<sequence length="670" mass="79979">MPYFYKRYWKNNYRRRFRKRYRRPYWRRTRKAFRSTRRNRVRRKFNRKYRKRKLKKLKINQWQPTLIRRCKITGLFTLFQATWDRAYNNFAQYQTSIVPEKEPGGGGWGTYVFNLGAFYQMFKKVRNWWTVSNVGMPLCRYLGCRMTFYRDDFIDYIVTYDLDYPMTDSDLRHASSQPYRMMLRKRKIVVTCKNNNTHKKPYKRVKIKPPKQLINRWFFQREFTNTNLVLLTASAASLTTISCHPNEPSNNLSFETLNPHIFKNLNFNNYSQTSGYTPQPGRFLYGTLHFEPTNETDMPTYGDLIFLGNTNVMTEGKQLNDLTNTQDFLKSENWGNPLHPHYLNLTNLMWVSQQQPSYFSNKTKSEKVKSTELTQMSEPPLINCRYSPDTDTGYNTECYFLSNFNANNYKWDAPTNEQLTFSGFPLWNLLWGWPDWQKKLALISQIDQHYVLVLKSPHIKPQLPFYMPLSSSFINGHHIYDTETQPPISDKLSWHPKFLYQQDIINKICLTGPCTVKPVSKTFQAHMKYDFYFKWGGSPSDMETIADPSKQPQYPVPHNISAPIQIQDPNYDPRLYTYSWDSRRDLLTKTAIDRISKDYATERSLFNITDNQFNPPAPQKDYEKTLQTLLQTWPEQKDQETMQELIIKFQQQQQQLRDNLQQLLRQRINT</sequence>
<evidence type="ECO:0000256" key="5">
    <source>
        <dbReference type="ARBA" id="ARBA00022844"/>
    </source>
</evidence>
<evidence type="ECO:0000256" key="4">
    <source>
        <dbReference type="ARBA" id="ARBA00022561"/>
    </source>
</evidence>
<name>A0AA50KJX8_9VIRU</name>
<dbReference type="InterPro" id="IPR004219">
    <property type="entry name" value="TTvirus_Unk"/>
</dbReference>
<evidence type="ECO:0000313" key="7">
    <source>
        <dbReference type="EMBL" id="WMC00964.1"/>
    </source>
</evidence>
<organism evidence="7">
    <name type="scientific">Anellovirus D_HF6_591</name>
    <dbReference type="NCBI Taxonomy" id="3071192"/>
    <lineage>
        <taxon>Viruses</taxon>
        <taxon>Monodnaviria</taxon>
        <taxon>Shotokuvirae</taxon>
        <taxon>Commensaviricota</taxon>
        <taxon>Cardeaviricetes</taxon>
        <taxon>Sanitavirales</taxon>
        <taxon>Anelloviridae</taxon>
    </lineage>
</organism>
<evidence type="ECO:0000256" key="6">
    <source>
        <dbReference type="RuleBase" id="RU361230"/>
    </source>
</evidence>
<proteinExistence type="inferred from homology"/>
<keyword evidence="3 6" id="KW-1140">T=1 icosahedral capsid protein</keyword>